<dbReference type="CDD" id="cd03498">
    <property type="entry name" value="SQR_TypeB_2_TM"/>
    <property type="match status" value="1"/>
</dbReference>
<keyword evidence="1" id="KW-0812">Transmembrane</keyword>
<dbReference type="InterPro" id="IPR011138">
    <property type="entry name" value="Cytochrome_b-558"/>
</dbReference>
<gene>
    <name evidence="2" type="ORF">ESA94_00310</name>
</gene>
<dbReference type="GO" id="GO:0016020">
    <property type="term" value="C:membrane"/>
    <property type="evidence" value="ECO:0007669"/>
    <property type="project" value="InterPro"/>
</dbReference>
<dbReference type="RefSeq" id="WP_129128870.1">
    <property type="nucleotide sequence ID" value="NZ_SDHW01000001.1"/>
</dbReference>
<protein>
    <submittedName>
        <fullName evidence="2">Succinate dehydrogenase cytochrome b subunit</fullName>
    </submittedName>
</protein>
<organism evidence="2 3">
    <name type="scientific">Lacibacter luteus</name>
    <dbReference type="NCBI Taxonomy" id="2508719"/>
    <lineage>
        <taxon>Bacteria</taxon>
        <taxon>Pseudomonadati</taxon>
        <taxon>Bacteroidota</taxon>
        <taxon>Chitinophagia</taxon>
        <taxon>Chitinophagales</taxon>
        <taxon>Chitinophagaceae</taxon>
        <taxon>Lacibacter</taxon>
    </lineage>
</organism>
<proteinExistence type="predicted"/>
<name>A0A4Q1CKL4_9BACT</name>
<dbReference type="InterPro" id="IPR034804">
    <property type="entry name" value="SQR/QFR_C/D"/>
</dbReference>
<accession>A0A4Q1CKL4</accession>
<feature type="transmembrane region" description="Helical" evidence="1">
    <location>
        <begin position="21"/>
        <end position="43"/>
    </location>
</feature>
<dbReference type="SUPFAM" id="SSF81343">
    <property type="entry name" value="Fumarate reductase respiratory complex transmembrane subunits"/>
    <property type="match status" value="1"/>
</dbReference>
<dbReference type="OrthoDB" id="9802842at2"/>
<feature type="transmembrane region" description="Helical" evidence="1">
    <location>
        <begin position="114"/>
        <end position="134"/>
    </location>
</feature>
<dbReference type="NCBIfam" id="TIGR02046">
    <property type="entry name" value="sdhC_b558_fam"/>
    <property type="match status" value="1"/>
</dbReference>
<evidence type="ECO:0000313" key="3">
    <source>
        <dbReference type="Proteomes" id="UP000290204"/>
    </source>
</evidence>
<evidence type="ECO:0000313" key="2">
    <source>
        <dbReference type="EMBL" id="RXK61497.1"/>
    </source>
</evidence>
<feature type="transmembrane region" description="Helical" evidence="1">
    <location>
        <begin position="63"/>
        <end position="86"/>
    </location>
</feature>
<dbReference type="Proteomes" id="UP000290204">
    <property type="component" value="Unassembled WGS sequence"/>
</dbReference>
<feature type="transmembrane region" description="Helical" evidence="1">
    <location>
        <begin position="164"/>
        <end position="183"/>
    </location>
</feature>
<feature type="transmembrane region" description="Helical" evidence="1">
    <location>
        <begin position="204"/>
        <end position="231"/>
    </location>
</feature>
<dbReference type="EMBL" id="SDHW01000001">
    <property type="protein sequence ID" value="RXK61497.1"/>
    <property type="molecule type" value="Genomic_DNA"/>
</dbReference>
<keyword evidence="3" id="KW-1185">Reference proteome</keyword>
<keyword evidence="1" id="KW-1133">Transmembrane helix</keyword>
<dbReference type="Gene3D" id="1.20.1300.10">
    <property type="entry name" value="Fumarate reductase/succinate dehydrogenase, transmembrane subunit"/>
    <property type="match status" value="1"/>
</dbReference>
<sequence>MTFKQMFTSSIGKKLVMGLTGLFLISFLIVHVSINATIFADLFNPDDNGEMFNKAAHFMGSTVLIRILEVGLMAGIVLHIVQGYMLEMLNRKARAVGYDKPMGNAGSKWYSRSMGLLGTLLLLFFILHFSHFWVPARFTHQGLDMPVNYNGVDMHDMFSLMKVTFSQLWVVIAYIIGCISLFWHLMHGFQSAFRTVGVSNNRYLVLLSSIGVGFSLIVSLLFALMPIAMYLEWIG</sequence>
<reference evidence="2 3" key="1">
    <citation type="submission" date="2019-01" db="EMBL/GenBank/DDBJ databases">
        <title>Lacibacter sp. strain TTM-7.</title>
        <authorList>
            <person name="Chen W.-M."/>
        </authorList>
    </citation>
    <scope>NUCLEOTIDE SEQUENCE [LARGE SCALE GENOMIC DNA]</scope>
    <source>
        <strain evidence="2 3">TTM-7</strain>
    </source>
</reference>
<dbReference type="AlphaFoldDB" id="A0A4Q1CKL4"/>
<keyword evidence="1" id="KW-0472">Membrane</keyword>
<evidence type="ECO:0000256" key="1">
    <source>
        <dbReference type="SAM" id="Phobius"/>
    </source>
</evidence>
<comment type="caution">
    <text evidence="2">The sequence shown here is derived from an EMBL/GenBank/DDBJ whole genome shotgun (WGS) entry which is preliminary data.</text>
</comment>